<dbReference type="Proteomes" id="UP000007161">
    <property type="component" value="Chromosome"/>
</dbReference>
<dbReference type="eggNOG" id="COG0402">
    <property type="taxonomic scope" value="Bacteria"/>
</dbReference>
<dbReference type="HOGENOM" id="CLU_012358_2_6_0"/>
<dbReference type="Gene3D" id="2.30.40.10">
    <property type="entry name" value="Urease, subunit C, domain 1"/>
    <property type="match status" value="1"/>
</dbReference>
<reference evidence="4" key="2">
    <citation type="submission" date="2012-01" db="EMBL/GenBank/DDBJ databases">
        <title>Complete sequence of chromosome of Marinitoga piezophila KA3.</title>
        <authorList>
            <person name="Lucas S."/>
            <person name="Han J."/>
            <person name="Lapidus A."/>
            <person name="Cheng J.-F."/>
            <person name="Goodwin L."/>
            <person name="Pitluck S."/>
            <person name="Peters L."/>
            <person name="Mikhailova N."/>
            <person name="Teshima H."/>
            <person name="Detter J.C."/>
            <person name="Han C."/>
            <person name="Tapia R."/>
            <person name="Land M."/>
            <person name="Hauser L."/>
            <person name="Kyrpides N."/>
            <person name="Ivanova N."/>
            <person name="Pagani I."/>
            <person name="Jebbar M."/>
            <person name="Vannier P."/>
            <person name="Oger P."/>
            <person name="Cario A."/>
            <person name="Bartlett D."/>
            <person name="Noll K.M."/>
            <person name="Woyke T."/>
        </authorList>
    </citation>
    <scope>NUCLEOTIDE SEQUENCE [LARGE SCALE GENOMIC DNA]</scope>
    <source>
        <strain evidence="4">DSM 14283 / JCM 11233 / KA3</strain>
    </source>
</reference>
<dbReference type="InterPro" id="IPR011059">
    <property type="entry name" value="Metal-dep_hydrolase_composite"/>
</dbReference>
<dbReference type="InterPro" id="IPR006680">
    <property type="entry name" value="Amidohydro-rel"/>
</dbReference>
<dbReference type="AlphaFoldDB" id="H2J5E7"/>
<evidence type="ECO:0000259" key="2">
    <source>
        <dbReference type="Pfam" id="PF01979"/>
    </source>
</evidence>
<dbReference type="PANTHER" id="PTHR43794">
    <property type="entry name" value="AMINOHYDROLASE SSNA-RELATED"/>
    <property type="match status" value="1"/>
</dbReference>
<dbReference type="STRING" id="443254.Marpi_1702"/>
<dbReference type="RefSeq" id="WP_014297162.1">
    <property type="nucleotide sequence ID" value="NC_016751.1"/>
</dbReference>
<accession>H2J5E7</accession>
<feature type="domain" description="Amidohydrolase-related" evidence="2">
    <location>
        <begin position="52"/>
        <end position="399"/>
    </location>
</feature>
<dbReference type="GO" id="GO:0016810">
    <property type="term" value="F:hydrolase activity, acting on carbon-nitrogen (but not peptide) bonds"/>
    <property type="evidence" value="ECO:0007669"/>
    <property type="project" value="InterPro"/>
</dbReference>
<dbReference type="PANTHER" id="PTHR43794:SF11">
    <property type="entry name" value="AMIDOHYDROLASE-RELATED DOMAIN-CONTAINING PROTEIN"/>
    <property type="match status" value="1"/>
</dbReference>
<gene>
    <name evidence="3" type="ordered locus">Marpi_1702</name>
</gene>
<dbReference type="Gene3D" id="3.20.20.140">
    <property type="entry name" value="Metal-dependent hydrolases"/>
    <property type="match status" value="1"/>
</dbReference>
<reference evidence="3 4" key="1">
    <citation type="journal article" date="2012" name="J. Bacteriol.">
        <title>Complete Genome Sequence of the Thermophilic, Piezophilic, Heterotrophic Bacterium Marinitoga piezophila KA3.</title>
        <authorList>
            <person name="Lucas S."/>
            <person name="Han J."/>
            <person name="Lapidus A."/>
            <person name="Cheng J.F."/>
            <person name="Goodwin L.A."/>
            <person name="Pitluck S."/>
            <person name="Peters L."/>
            <person name="Mikhailova N."/>
            <person name="Teshima H."/>
            <person name="Detter J.C."/>
            <person name="Han C."/>
            <person name="Tapia R."/>
            <person name="Land M."/>
            <person name="Hauser L."/>
            <person name="Kyrpides N.C."/>
            <person name="Ivanova N."/>
            <person name="Pagani I."/>
            <person name="Vannier P."/>
            <person name="Oger P."/>
            <person name="Bartlett D.H."/>
            <person name="Noll K.M."/>
            <person name="Woyke T."/>
            <person name="Jebbar M."/>
        </authorList>
    </citation>
    <scope>NUCLEOTIDE SEQUENCE [LARGE SCALE GENOMIC DNA]</scope>
    <source>
        <strain evidence="4">DSM 14283 / JCM 11233 / KA3</strain>
    </source>
</reference>
<evidence type="ECO:0000313" key="4">
    <source>
        <dbReference type="Proteomes" id="UP000007161"/>
    </source>
</evidence>
<dbReference type="InterPro" id="IPR032466">
    <property type="entry name" value="Metal_Hydrolase"/>
</dbReference>
<dbReference type="OrthoDB" id="9807210at2"/>
<protein>
    <submittedName>
        <fullName evidence="3">Cytosine deaminase-like metal-dependent hydrolase</fullName>
    </submittedName>
</protein>
<dbReference type="KEGG" id="mpz:Marpi_1702"/>
<name>H2J5E7_MARPK</name>
<dbReference type="EMBL" id="CP003257">
    <property type="protein sequence ID" value="AEX86091.1"/>
    <property type="molecule type" value="Genomic_DNA"/>
</dbReference>
<dbReference type="SUPFAM" id="SSF51338">
    <property type="entry name" value="Composite domain of metallo-dependent hydrolases"/>
    <property type="match status" value="1"/>
</dbReference>
<evidence type="ECO:0000256" key="1">
    <source>
        <dbReference type="ARBA" id="ARBA00022801"/>
    </source>
</evidence>
<evidence type="ECO:0000313" key="3">
    <source>
        <dbReference type="EMBL" id="AEX86091.1"/>
    </source>
</evidence>
<dbReference type="Pfam" id="PF01979">
    <property type="entry name" value="Amidohydro_1"/>
    <property type="match status" value="1"/>
</dbReference>
<dbReference type="InterPro" id="IPR050287">
    <property type="entry name" value="MTA/SAH_deaminase"/>
</dbReference>
<sequence>MVKVIVNCNIFDYETYRENQYIRFDKEIIETGSMDNFKKKGNEEIIDFKGKLVMPGFVNGHTHIYSTFARGMAVEFNPKSFSDILKQLWWRMDSKIDLETTYYSGLVSGIEFIKNGITGIIDHHASGQAIKGTLNKLKESVTEKIGVRGVFCFETSDRFNIDECIEENTEFLKNNSEKFAGMFGLHASLSLSNETLKKVSENLNGAPIHIHVAESLEDEEDSIKKYGKRVVERLEEFNLLTDNSILSHCVHIDENEADIISNYNVYVALNPTSNMNNAIGMPNYKLLKDKNIKTIIGNDGLGFNITREYLNLYFTQKYRYEDPTFFNFDDLKNNIDNVYNLFGKILNIKVGRIEKGYKADMISFEYAPFTPLNENNIFGHVFFGIWDNLDVVDTIIDGEFLMENRKVNFEVEKIYSEAKDVAENLWNII</sequence>
<proteinExistence type="predicted"/>
<keyword evidence="4" id="KW-1185">Reference proteome</keyword>
<dbReference type="SUPFAM" id="SSF51556">
    <property type="entry name" value="Metallo-dependent hydrolases"/>
    <property type="match status" value="1"/>
</dbReference>
<keyword evidence="1 3" id="KW-0378">Hydrolase</keyword>
<organism evidence="3 4">
    <name type="scientific">Marinitoga piezophila (strain DSM 14283 / JCM 11233 / KA3)</name>
    <dbReference type="NCBI Taxonomy" id="443254"/>
    <lineage>
        <taxon>Bacteria</taxon>
        <taxon>Thermotogati</taxon>
        <taxon>Thermotogota</taxon>
        <taxon>Thermotogae</taxon>
        <taxon>Petrotogales</taxon>
        <taxon>Petrotogaceae</taxon>
        <taxon>Marinitoga</taxon>
    </lineage>
</organism>